<sequence length="123" mass="13917">MPDVTFRDETATGRRTDAFQVAGLPGRMTLRELIRLRVREEVARHNADPSRAFTGLVRPRDTGPGTRRFVDWEKQADLAERAFESNGFFVLSADRQLEDLDEEVDLTTDPELTFIKLVPLVGG</sequence>
<gene>
    <name evidence="1" type="ORF">HNR21_001798</name>
</gene>
<organism evidence="1 2">
    <name type="scientific">Thermomonospora cellulosilytica</name>
    <dbReference type="NCBI Taxonomy" id="1411118"/>
    <lineage>
        <taxon>Bacteria</taxon>
        <taxon>Bacillati</taxon>
        <taxon>Actinomycetota</taxon>
        <taxon>Actinomycetes</taxon>
        <taxon>Streptosporangiales</taxon>
        <taxon>Thermomonosporaceae</taxon>
        <taxon>Thermomonospora</taxon>
    </lineage>
</organism>
<accession>A0A7W3MW04</accession>
<proteinExistence type="predicted"/>
<dbReference type="Proteomes" id="UP000539313">
    <property type="component" value="Unassembled WGS sequence"/>
</dbReference>
<dbReference type="AlphaFoldDB" id="A0A7W3MW04"/>
<evidence type="ECO:0000313" key="2">
    <source>
        <dbReference type="Proteomes" id="UP000539313"/>
    </source>
</evidence>
<evidence type="ECO:0000313" key="1">
    <source>
        <dbReference type="EMBL" id="MBA9002916.1"/>
    </source>
</evidence>
<dbReference type="EMBL" id="JACJII010000001">
    <property type="protein sequence ID" value="MBA9002916.1"/>
    <property type="molecule type" value="Genomic_DNA"/>
</dbReference>
<protein>
    <submittedName>
        <fullName evidence="1">Uncharacterized protein</fullName>
    </submittedName>
</protein>
<dbReference type="RefSeq" id="WP_182704823.1">
    <property type="nucleotide sequence ID" value="NZ_JACJII010000001.1"/>
</dbReference>
<reference evidence="1 2" key="1">
    <citation type="submission" date="2020-08" db="EMBL/GenBank/DDBJ databases">
        <title>Sequencing the genomes of 1000 actinobacteria strains.</title>
        <authorList>
            <person name="Klenk H.-P."/>
        </authorList>
    </citation>
    <scope>NUCLEOTIDE SEQUENCE [LARGE SCALE GENOMIC DNA]</scope>
    <source>
        <strain evidence="1 2">DSM 45823</strain>
    </source>
</reference>
<keyword evidence="2" id="KW-1185">Reference proteome</keyword>
<name>A0A7W3MW04_9ACTN</name>
<comment type="caution">
    <text evidence="1">The sequence shown here is derived from an EMBL/GenBank/DDBJ whole genome shotgun (WGS) entry which is preliminary data.</text>
</comment>